<accession>A0AAP2D928</accession>
<keyword evidence="1" id="KW-0732">Signal</keyword>
<evidence type="ECO:0000313" key="2">
    <source>
        <dbReference type="EMBL" id="MBT1687564.1"/>
    </source>
</evidence>
<gene>
    <name evidence="2" type="ORF">KK078_13415</name>
</gene>
<dbReference type="EMBL" id="JAHESC010000017">
    <property type="protein sequence ID" value="MBT1687564.1"/>
    <property type="molecule type" value="Genomic_DNA"/>
</dbReference>
<evidence type="ECO:0000313" key="3">
    <source>
        <dbReference type="Proteomes" id="UP001319180"/>
    </source>
</evidence>
<keyword evidence="3" id="KW-1185">Reference proteome</keyword>
<evidence type="ECO:0000256" key="1">
    <source>
        <dbReference type="SAM" id="SignalP"/>
    </source>
</evidence>
<name>A0AAP2D928_9BACT</name>
<feature type="signal peptide" evidence="1">
    <location>
        <begin position="1"/>
        <end position="22"/>
    </location>
</feature>
<dbReference type="RefSeq" id="WP_254090792.1">
    <property type="nucleotide sequence ID" value="NZ_JAHESC010000017.1"/>
</dbReference>
<proteinExistence type="predicted"/>
<dbReference type="Proteomes" id="UP001319180">
    <property type="component" value="Unassembled WGS sequence"/>
</dbReference>
<organism evidence="2 3">
    <name type="scientific">Dawidia soli</name>
    <dbReference type="NCBI Taxonomy" id="2782352"/>
    <lineage>
        <taxon>Bacteria</taxon>
        <taxon>Pseudomonadati</taxon>
        <taxon>Bacteroidota</taxon>
        <taxon>Cytophagia</taxon>
        <taxon>Cytophagales</taxon>
        <taxon>Chryseotaleaceae</taxon>
        <taxon>Dawidia</taxon>
    </lineage>
</organism>
<protein>
    <submittedName>
        <fullName evidence="2">Uncharacterized protein</fullName>
    </submittedName>
</protein>
<dbReference type="AlphaFoldDB" id="A0AAP2D928"/>
<sequence>MKRNVSCSWWMLVLLTVLIAPAGTGWAQVQQPHRFEREQKNSDDYYNVISLKQEGLALYRERDKYKNNNRIWELLLLDTALQEKRVVELEIKERYKMIGYEVVPGNLYFLYRTGETTRNDFELVHITLASGESTRYSIKPDLDFKLTHFCKADGSFAFGGYVNNEPAIFLYKLSTGNIKVVPGFFQKDTELVDLRTNQNGTFNTVTIDRGTKGERNMMFRTFDGGGELLLEDRVPIDENRTLQTGITSTLEREDLVLMGTWGERNSKQSNGFYSVVVDPFNEQKKIRYVSFGELTHYLEYLSPKRMKKIQEDTRADLADNKIPNYINYVMPFKLNEYRDGYLLLAEVYTPSSNLNPYYSNPYYYNPYSYSPYGTYGMYGPGYYYPGMGRMYRPYAYGNNVKNNDDIKSSETVLLAFDATGKVKWDHSLKLEDIKLPSVEQVADFSLNNGHVHMLYKNESDLMVKSIPLKEDTTQLLQEKIKLLDPVDEIRSEKSGEGSVRHWYDNTFYVWGYQTIRNVARSTDRVRDVFYINKVVVH</sequence>
<comment type="caution">
    <text evidence="2">The sequence shown here is derived from an EMBL/GenBank/DDBJ whole genome shotgun (WGS) entry which is preliminary data.</text>
</comment>
<reference evidence="2 3" key="1">
    <citation type="submission" date="2021-05" db="EMBL/GenBank/DDBJ databases">
        <title>A Polyphasic approach of four new species of the genus Ohtaekwangia: Ohtaekwangia histidinii sp. nov., Ohtaekwangia cretensis sp. nov., Ohtaekwangia indiensis sp. nov., Ohtaekwangia reichenbachii sp. nov. from diverse environment.</title>
        <authorList>
            <person name="Octaviana S."/>
        </authorList>
    </citation>
    <scope>NUCLEOTIDE SEQUENCE [LARGE SCALE GENOMIC DNA]</scope>
    <source>
        <strain evidence="2 3">PWU37</strain>
    </source>
</reference>
<feature type="chain" id="PRO_5042829457" evidence="1">
    <location>
        <begin position="23"/>
        <end position="537"/>
    </location>
</feature>